<sequence>MKRRMLALVFLLALSLVATNVYAADGFYVQNGRLYDANGNEFVMRGINHAHAWWKGNEDVAIPAIAATGANTVRVALGDGETWGYDDISTVSHIIDLCEQNNLIAVLDVHDTTGLDSSSSLTNAVDYWISMKDVLIGKEDTVIINIANEWYGTWNGSSWAAGYKQEIPRLRAAGLNHTLMVDAAGWGQYPQSIHDYGTEVFNADPQRNTMFSIHMYEYAGGTAQQVKDNIDGVINQGLALSIGEFGIRHTDGDVDEATIMSYSEQKGVGYIGWSWYGNGDNWIYLDIVTDWSGSSYTEWGNVLINGSNGIRETSAIASVFDASNGDSGDGSGTWTNVVAQAEDGYLSGVGNSTSRSGYNGSGYVTGFDNTNDYVQVTINVESAGNYNLKIRYASPYSDKYNYVIVNGQNLGEKFFAQNSNFVDLDLGNVYLNAGQNTIKVQSSWGWIDIDQFVISN</sequence>
<evidence type="ECO:0000256" key="1">
    <source>
        <dbReference type="ARBA" id="ARBA00022801"/>
    </source>
</evidence>
<dbReference type="OrthoDB" id="220114at2"/>
<evidence type="ECO:0000256" key="2">
    <source>
        <dbReference type="ARBA" id="ARBA00023295"/>
    </source>
</evidence>
<dbReference type="CDD" id="cd04086">
    <property type="entry name" value="CBM35_mannanase-like"/>
    <property type="match status" value="1"/>
</dbReference>
<dbReference type="GO" id="GO:0009251">
    <property type="term" value="P:glucan catabolic process"/>
    <property type="evidence" value="ECO:0007669"/>
    <property type="project" value="TreeGrafter"/>
</dbReference>
<dbReference type="EMBL" id="OBDZ01000003">
    <property type="protein sequence ID" value="SNY15791.1"/>
    <property type="molecule type" value="Genomic_DNA"/>
</dbReference>
<dbReference type="Proteomes" id="UP000219573">
    <property type="component" value="Unassembled WGS sequence"/>
</dbReference>
<evidence type="ECO:0000313" key="6">
    <source>
        <dbReference type="EMBL" id="SNY15791.1"/>
    </source>
</evidence>
<dbReference type="Pfam" id="PF16990">
    <property type="entry name" value="CBM_35"/>
    <property type="match status" value="1"/>
</dbReference>
<evidence type="ECO:0000256" key="3">
    <source>
        <dbReference type="RuleBase" id="RU361153"/>
    </source>
</evidence>
<dbReference type="InterPro" id="IPR005084">
    <property type="entry name" value="CBM6"/>
</dbReference>
<dbReference type="InterPro" id="IPR008979">
    <property type="entry name" value="Galactose-bd-like_sf"/>
</dbReference>
<dbReference type="Gene3D" id="2.60.120.260">
    <property type="entry name" value="Galactose-binding domain-like"/>
    <property type="match status" value="1"/>
</dbReference>
<feature type="domain" description="CBM6" evidence="5">
    <location>
        <begin position="337"/>
        <end position="455"/>
    </location>
</feature>
<evidence type="ECO:0000259" key="5">
    <source>
        <dbReference type="PROSITE" id="PS51175"/>
    </source>
</evidence>
<organism evidence="6 7">
    <name type="scientific">Orenia metallireducens</name>
    <dbReference type="NCBI Taxonomy" id="1413210"/>
    <lineage>
        <taxon>Bacteria</taxon>
        <taxon>Bacillati</taxon>
        <taxon>Bacillota</taxon>
        <taxon>Clostridia</taxon>
        <taxon>Halanaerobiales</taxon>
        <taxon>Halobacteroidaceae</taxon>
        <taxon>Orenia</taxon>
    </lineage>
</organism>
<dbReference type="Pfam" id="PF00150">
    <property type="entry name" value="Cellulase"/>
    <property type="match status" value="1"/>
</dbReference>
<dbReference type="InterPro" id="IPR017853">
    <property type="entry name" value="GH"/>
</dbReference>
<keyword evidence="7" id="KW-1185">Reference proteome</keyword>
<gene>
    <name evidence="6" type="ORF">SAMN06265827_10396</name>
</gene>
<feature type="chain" id="PRO_5013126152" evidence="4">
    <location>
        <begin position="24"/>
        <end position="456"/>
    </location>
</feature>
<reference evidence="7" key="1">
    <citation type="submission" date="2017-09" db="EMBL/GenBank/DDBJ databases">
        <authorList>
            <person name="Varghese N."/>
            <person name="Submissions S."/>
        </authorList>
    </citation>
    <scope>NUCLEOTIDE SEQUENCE [LARGE SCALE GENOMIC DNA]</scope>
    <source>
        <strain evidence="7">MSL47</strain>
    </source>
</reference>
<dbReference type="GO" id="GO:0030246">
    <property type="term" value="F:carbohydrate binding"/>
    <property type="evidence" value="ECO:0007669"/>
    <property type="project" value="InterPro"/>
</dbReference>
<dbReference type="AlphaFoldDB" id="A0A285G007"/>
<dbReference type="SUPFAM" id="SSF49785">
    <property type="entry name" value="Galactose-binding domain-like"/>
    <property type="match status" value="1"/>
</dbReference>
<dbReference type="PANTHER" id="PTHR34142:SF1">
    <property type="entry name" value="GLYCOSIDE HYDROLASE FAMILY 5 DOMAIN-CONTAINING PROTEIN"/>
    <property type="match status" value="1"/>
</dbReference>
<proteinExistence type="inferred from homology"/>
<feature type="signal peptide" evidence="4">
    <location>
        <begin position="1"/>
        <end position="23"/>
    </location>
</feature>
<keyword evidence="4" id="KW-0732">Signal</keyword>
<dbReference type="RefSeq" id="WP_097016568.1">
    <property type="nucleotide sequence ID" value="NZ_OBDZ01000003.1"/>
</dbReference>
<dbReference type="PANTHER" id="PTHR34142">
    <property type="entry name" value="ENDO-BETA-1,4-GLUCANASE A"/>
    <property type="match status" value="1"/>
</dbReference>
<dbReference type="GO" id="GO:0004553">
    <property type="term" value="F:hydrolase activity, hydrolyzing O-glycosyl compounds"/>
    <property type="evidence" value="ECO:0007669"/>
    <property type="project" value="InterPro"/>
</dbReference>
<dbReference type="Gene3D" id="3.20.20.80">
    <property type="entry name" value="Glycosidases"/>
    <property type="match status" value="1"/>
</dbReference>
<name>A0A285G007_9FIRM</name>
<evidence type="ECO:0000313" key="7">
    <source>
        <dbReference type="Proteomes" id="UP000219573"/>
    </source>
</evidence>
<keyword evidence="2 3" id="KW-0326">Glycosidase</keyword>
<dbReference type="SUPFAM" id="SSF51445">
    <property type="entry name" value="(Trans)glycosidases"/>
    <property type="match status" value="1"/>
</dbReference>
<dbReference type="PROSITE" id="PS51175">
    <property type="entry name" value="CBM6"/>
    <property type="match status" value="1"/>
</dbReference>
<dbReference type="InterPro" id="IPR001547">
    <property type="entry name" value="Glyco_hydro_5"/>
</dbReference>
<keyword evidence="1 3" id="KW-0378">Hydrolase</keyword>
<protein>
    <submittedName>
        <fullName evidence="6">Mannan endo-1,4-beta-mannosidase</fullName>
    </submittedName>
</protein>
<evidence type="ECO:0000256" key="4">
    <source>
        <dbReference type="SAM" id="SignalP"/>
    </source>
</evidence>
<accession>A0A285G007</accession>
<comment type="similarity">
    <text evidence="3">Belongs to the glycosyl hydrolase 5 (cellulase A) family.</text>
</comment>